<comment type="caution">
    <text evidence="5">The sequence shown here is derived from an EMBL/GenBank/DDBJ whole genome shotgun (WGS) entry which is preliminary data.</text>
</comment>
<dbReference type="Gene3D" id="3.40.630.10">
    <property type="entry name" value="Zn peptidases"/>
    <property type="match status" value="1"/>
</dbReference>
<evidence type="ECO:0000313" key="6">
    <source>
        <dbReference type="Proteomes" id="UP000626210"/>
    </source>
</evidence>
<dbReference type="Proteomes" id="UP000626210">
    <property type="component" value="Unassembled WGS sequence"/>
</dbReference>
<dbReference type="Pfam" id="PF07687">
    <property type="entry name" value="M20_dimer"/>
    <property type="match status" value="1"/>
</dbReference>
<dbReference type="Pfam" id="PF01546">
    <property type="entry name" value="Peptidase_M20"/>
    <property type="match status" value="1"/>
</dbReference>
<accession>A0ABQ3G1F2</accession>
<dbReference type="SUPFAM" id="SSF53187">
    <property type="entry name" value="Zn-dependent exopeptidases"/>
    <property type="match status" value="1"/>
</dbReference>
<evidence type="ECO:0000256" key="3">
    <source>
        <dbReference type="ARBA" id="ARBA00022801"/>
    </source>
</evidence>
<protein>
    <recommendedName>
        <fullName evidence="4">Peptidase M20 dimerisation domain-containing protein</fullName>
    </recommendedName>
</protein>
<evidence type="ECO:0000313" key="5">
    <source>
        <dbReference type="EMBL" id="GHC82810.1"/>
    </source>
</evidence>
<dbReference type="InterPro" id="IPR011650">
    <property type="entry name" value="Peptidase_M20_dimer"/>
</dbReference>
<keyword evidence="3" id="KW-0378">Hydrolase</keyword>
<evidence type="ECO:0000259" key="4">
    <source>
        <dbReference type="Pfam" id="PF07687"/>
    </source>
</evidence>
<name>A0ABQ3G1F2_9BURK</name>
<organism evidence="5 6">
    <name type="scientific">Pseudorhodoferax aquiterrae</name>
    <dbReference type="NCBI Taxonomy" id="747304"/>
    <lineage>
        <taxon>Bacteria</taxon>
        <taxon>Pseudomonadati</taxon>
        <taxon>Pseudomonadota</taxon>
        <taxon>Betaproteobacteria</taxon>
        <taxon>Burkholderiales</taxon>
        <taxon>Comamonadaceae</taxon>
    </lineage>
</organism>
<dbReference type="PANTHER" id="PTHR43270:SF12">
    <property type="entry name" value="SUCCINYL-DIAMINOPIMELATE DESUCCINYLASE"/>
    <property type="match status" value="1"/>
</dbReference>
<proteinExistence type="predicted"/>
<gene>
    <name evidence="5" type="ORF">GCM10007320_26280</name>
</gene>
<feature type="domain" description="Peptidase M20 dimerisation" evidence="4">
    <location>
        <begin position="203"/>
        <end position="354"/>
    </location>
</feature>
<dbReference type="RefSeq" id="WP_189687386.1">
    <property type="nucleotide sequence ID" value="NZ_BMYK01000006.1"/>
</dbReference>
<evidence type="ECO:0000256" key="2">
    <source>
        <dbReference type="ARBA" id="ARBA00022723"/>
    </source>
</evidence>
<keyword evidence="6" id="KW-1185">Reference proteome</keyword>
<dbReference type="Gene3D" id="3.30.70.360">
    <property type="match status" value="1"/>
</dbReference>
<reference evidence="6" key="1">
    <citation type="journal article" date="2019" name="Int. J. Syst. Evol. Microbiol.">
        <title>The Global Catalogue of Microorganisms (GCM) 10K type strain sequencing project: providing services to taxonomists for standard genome sequencing and annotation.</title>
        <authorList>
            <consortium name="The Broad Institute Genomics Platform"/>
            <consortium name="The Broad Institute Genome Sequencing Center for Infectious Disease"/>
            <person name="Wu L."/>
            <person name="Ma J."/>
        </authorList>
    </citation>
    <scope>NUCLEOTIDE SEQUENCE [LARGE SCALE GENOMIC DNA]</scope>
    <source>
        <strain evidence="6">KCTC 23314</strain>
    </source>
</reference>
<sequence>MRREHALAAAAAHFDQGHFFNTLSRRVAQRTESQNPAGGPALHAYLAEDITPELQAMGFACRILDNPVAGGGPFLVAERSEPGASFCVLSYGHADVVRGQDAQWREGLSPWRVTVEGDRWYGRGSADNKGQHSINLAALALVLQARGGRLGYDLKLVLETGEEIGSPGLRAFCALHRAALAADLFIASDGPRVAAPRPTLFLGSRGFFNFRLRVRLRPGGHHSGNWGGLLRNAGTRLAHAIASLVDARGRVLVPGLLPDALPANVRQALSTIEVGGGPADPPIDPDWGEPGLTPTERVYAWNTLEVLAFKTGNPEAPVGAIPGEAFALCQIRFVVGSDSARFVEHLRAHLDQQGFDDVAVEPDGEAMGATRLDPDDPWVHWALDSMRRSTGKAPALLPNFGGSLPNDVFADLLGLPTLWVPHSYPACSQHAPDEHLLGSVAREGLQLMAGLFWDLAEQGPAIAAQRRTAAGVAA</sequence>
<evidence type="ECO:0000256" key="1">
    <source>
        <dbReference type="ARBA" id="ARBA00022670"/>
    </source>
</evidence>
<dbReference type="EMBL" id="BMYK01000006">
    <property type="protein sequence ID" value="GHC82810.1"/>
    <property type="molecule type" value="Genomic_DNA"/>
</dbReference>
<keyword evidence="1" id="KW-0645">Protease</keyword>
<keyword evidence="2" id="KW-0479">Metal-binding</keyword>
<dbReference type="InterPro" id="IPR051458">
    <property type="entry name" value="Cyt/Met_Dipeptidase"/>
</dbReference>
<dbReference type="InterPro" id="IPR002933">
    <property type="entry name" value="Peptidase_M20"/>
</dbReference>
<dbReference type="PANTHER" id="PTHR43270">
    <property type="entry name" value="BETA-ALA-HIS DIPEPTIDASE"/>
    <property type="match status" value="1"/>
</dbReference>
<dbReference type="NCBIfam" id="NF005478">
    <property type="entry name" value="PRK07079.1"/>
    <property type="match status" value="1"/>
</dbReference>